<dbReference type="Pfam" id="PF08241">
    <property type="entry name" value="Methyltransf_11"/>
    <property type="match status" value="1"/>
</dbReference>
<evidence type="ECO:0000313" key="3">
    <source>
        <dbReference type="Proteomes" id="UP000193144"/>
    </source>
</evidence>
<organism evidence="2 3">
    <name type="scientific">Clohesyomyces aquaticus</name>
    <dbReference type="NCBI Taxonomy" id="1231657"/>
    <lineage>
        <taxon>Eukaryota</taxon>
        <taxon>Fungi</taxon>
        <taxon>Dikarya</taxon>
        <taxon>Ascomycota</taxon>
        <taxon>Pezizomycotina</taxon>
        <taxon>Dothideomycetes</taxon>
        <taxon>Pleosporomycetidae</taxon>
        <taxon>Pleosporales</taxon>
        <taxon>Lindgomycetaceae</taxon>
        <taxon>Clohesyomyces</taxon>
    </lineage>
</organism>
<accession>A0A1Y2A7V6</accession>
<name>A0A1Y2A7V6_9PLEO</name>
<keyword evidence="2" id="KW-0489">Methyltransferase</keyword>
<reference evidence="2 3" key="1">
    <citation type="submission" date="2016-07" db="EMBL/GenBank/DDBJ databases">
        <title>Pervasive Adenine N6-methylation of Active Genes in Fungi.</title>
        <authorList>
            <consortium name="DOE Joint Genome Institute"/>
            <person name="Mondo S.J."/>
            <person name="Dannebaum R.O."/>
            <person name="Kuo R.C."/>
            <person name="Labutti K."/>
            <person name="Haridas S."/>
            <person name="Kuo A."/>
            <person name="Salamov A."/>
            <person name="Ahrendt S.R."/>
            <person name="Lipzen A."/>
            <person name="Sullivan W."/>
            <person name="Andreopoulos W.B."/>
            <person name="Clum A."/>
            <person name="Lindquist E."/>
            <person name="Daum C."/>
            <person name="Ramamoorthy G.K."/>
            <person name="Gryganskyi A."/>
            <person name="Culley D."/>
            <person name="Magnuson J.K."/>
            <person name="James T.Y."/>
            <person name="O'Malley M.A."/>
            <person name="Stajich J.E."/>
            <person name="Spatafora J.W."/>
            <person name="Visel A."/>
            <person name="Grigoriev I.V."/>
        </authorList>
    </citation>
    <scope>NUCLEOTIDE SEQUENCE [LARGE SCALE GENOMIC DNA]</scope>
    <source>
        <strain evidence="2 3">CBS 115471</strain>
    </source>
</reference>
<gene>
    <name evidence="2" type="ORF">BCR34DRAFT_473555</name>
</gene>
<dbReference type="STRING" id="1231657.A0A1Y2A7V6"/>
<feature type="domain" description="Methyltransferase type 11" evidence="1">
    <location>
        <begin position="49"/>
        <end position="146"/>
    </location>
</feature>
<dbReference type="GO" id="GO:0032259">
    <property type="term" value="P:methylation"/>
    <property type="evidence" value="ECO:0007669"/>
    <property type="project" value="UniProtKB-KW"/>
</dbReference>
<dbReference type="SUPFAM" id="SSF53335">
    <property type="entry name" value="S-adenosyl-L-methionine-dependent methyltransferases"/>
    <property type="match status" value="1"/>
</dbReference>
<dbReference type="AlphaFoldDB" id="A0A1Y2A7V6"/>
<proteinExistence type="predicted"/>
<dbReference type="PANTHER" id="PTHR43591">
    <property type="entry name" value="METHYLTRANSFERASE"/>
    <property type="match status" value="1"/>
</dbReference>
<dbReference type="CDD" id="cd02440">
    <property type="entry name" value="AdoMet_MTases"/>
    <property type="match status" value="1"/>
</dbReference>
<dbReference type="OrthoDB" id="2013972at2759"/>
<dbReference type="InterPro" id="IPR013216">
    <property type="entry name" value="Methyltransf_11"/>
</dbReference>
<keyword evidence="3" id="KW-1185">Reference proteome</keyword>
<keyword evidence="2" id="KW-0808">Transferase</keyword>
<protein>
    <submittedName>
        <fullName evidence="2">S-adenosyl-L-methionine-dependent methyltransferase</fullName>
    </submittedName>
</protein>
<evidence type="ECO:0000313" key="2">
    <source>
        <dbReference type="EMBL" id="ORY18410.1"/>
    </source>
</evidence>
<dbReference type="Proteomes" id="UP000193144">
    <property type="component" value="Unassembled WGS sequence"/>
</dbReference>
<dbReference type="GO" id="GO:0008757">
    <property type="term" value="F:S-adenosylmethionine-dependent methyltransferase activity"/>
    <property type="evidence" value="ECO:0007669"/>
    <property type="project" value="InterPro"/>
</dbReference>
<evidence type="ECO:0000259" key="1">
    <source>
        <dbReference type="Pfam" id="PF08241"/>
    </source>
</evidence>
<dbReference type="EMBL" id="MCFA01000007">
    <property type="protein sequence ID" value="ORY18410.1"/>
    <property type="molecule type" value="Genomic_DNA"/>
</dbReference>
<comment type="caution">
    <text evidence="2">The sequence shown here is derived from an EMBL/GenBank/DDBJ whole genome shotgun (WGS) entry which is preliminary data.</text>
</comment>
<sequence length="276" mass="29696">MNTNTFVPKQCPPRSPLILDAIQGDVTKQIATYAFSLAPPIIPTSIIHDNACGTGAITEVISSGPHPSKLHATDLNPAFTRLVAGKAQQNGWTWVETAPMDCLDLTFPENYFTHSITSFCLQVVPDAGRAVEQIYRSVKKGGTAIITTWSPVPHADAVENANALTRGNGTVLPMGLPPERQTTEWVEGLLKGAGFASVQVSQHAGYCKTDDLKAWCANLWSFVGVQARGWTQKDEDTWDQAVAEMVRHLKSNPDVESGEDGGAVIKMVANVAVATK</sequence>
<dbReference type="InterPro" id="IPR029063">
    <property type="entry name" value="SAM-dependent_MTases_sf"/>
</dbReference>
<dbReference type="Gene3D" id="3.40.50.150">
    <property type="entry name" value="Vaccinia Virus protein VP39"/>
    <property type="match status" value="1"/>
</dbReference>
<dbReference type="PANTHER" id="PTHR43591:SF24">
    <property type="entry name" value="2-METHOXY-6-POLYPRENYL-1,4-BENZOQUINOL METHYLASE, MITOCHONDRIAL"/>
    <property type="match status" value="1"/>
</dbReference>